<organism evidence="6 7">
    <name type="scientific">Polyrhizophydium stewartii</name>
    <dbReference type="NCBI Taxonomy" id="2732419"/>
    <lineage>
        <taxon>Eukaryota</taxon>
        <taxon>Fungi</taxon>
        <taxon>Fungi incertae sedis</taxon>
        <taxon>Chytridiomycota</taxon>
        <taxon>Chytridiomycota incertae sedis</taxon>
        <taxon>Chytridiomycetes</taxon>
        <taxon>Rhizophydiales</taxon>
        <taxon>Rhizophydiales incertae sedis</taxon>
        <taxon>Polyrhizophydium</taxon>
    </lineage>
</organism>
<feature type="compositionally biased region" description="Acidic residues" evidence="4">
    <location>
        <begin position="614"/>
        <end position="639"/>
    </location>
</feature>
<feature type="compositionally biased region" description="Basic residues" evidence="4">
    <location>
        <begin position="807"/>
        <end position="816"/>
    </location>
</feature>
<dbReference type="PROSITE" id="PS50303">
    <property type="entry name" value="PUM_HD"/>
    <property type="match status" value="1"/>
</dbReference>
<dbReference type="SUPFAM" id="SSF48371">
    <property type="entry name" value="ARM repeat"/>
    <property type="match status" value="1"/>
</dbReference>
<feature type="region of interest" description="Disordered" evidence="4">
    <location>
        <begin position="1"/>
        <end position="137"/>
    </location>
</feature>
<keyword evidence="7" id="KW-1185">Reference proteome</keyword>
<feature type="compositionally biased region" description="Acidic residues" evidence="4">
    <location>
        <begin position="587"/>
        <end position="601"/>
    </location>
</feature>
<dbReference type="InterPro" id="IPR040059">
    <property type="entry name" value="PUM3"/>
</dbReference>
<keyword evidence="1" id="KW-0677">Repeat</keyword>
<evidence type="ECO:0000259" key="5">
    <source>
        <dbReference type="PROSITE" id="PS50303"/>
    </source>
</evidence>
<keyword evidence="2" id="KW-0694">RNA-binding</keyword>
<dbReference type="Pfam" id="PF08144">
    <property type="entry name" value="CPL"/>
    <property type="match status" value="1"/>
</dbReference>
<evidence type="ECO:0000256" key="3">
    <source>
        <dbReference type="PROSITE-ProRule" id="PRU00317"/>
    </source>
</evidence>
<protein>
    <submittedName>
        <fullName evidence="6">Pumilio y domain member 6</fullName>
    </submittedName>
</protein>
<evidence type="ECO:0000313" key="6">
    <source>
        <dbReference type="EMBL" id="KAL2915998.1"/>
    </source>
</evidence>
<feature type="compositionally biased region" description="Low complexity" evidence="4">
    <location>
        <begin position="27"/>
        <end position="47"/>
    </location>
</feature>
<dbReference type="InterPro" id="IPR012959">
    <property type="entry name" value="CPL_dom"/>
</dbReference>
<dbReference type="Proteomes" id="UP001527925">
    <property type="component" value="Unassembled WGS sequence"/>
</dbReference>
<evidence type="ECO:0000313" key="7">
    <source>
        <dbReference type="Proteomes" id="UP001527925"/>
    </source>
</evidence>
<feature type="repeat" description="Pumilio" evidence="3">
    <location>
        <begin position="206"/>
        <end position="241"/>
    </location>
</feature>
<dbReference type="Pfam" id="PF00806">
    <property type="entry name" value="PUF"/>
    <property type="match status" value="3"/>
</dbReference>
<comment type="caution">
    <text evidence="6">The sequence shown here is derived from an EMBL/GenBank/DDBJ whole genome shotgun (WGS) entry which is preliminary data.</text>
</comment>
<accession>A0ABR4N8Y8</accession>
<dbReference type="SMART" id="SM00025">
    <property type="entry name" value="Pumilio"/>
    <property type="match status" value="6"/>
</dbReference>
<evidence type="ECO:0000256" key="2">
    <source>
        <dbReference type="ARBA" id="ARBA00022884"/>
    </source>
</evidence>
<dbReference type="PANTHER" id="PTHR13389:SF0">
    <property type="entry name" value="PUMILIO HOMOLOG 3"/>
    <property type="match status" value="1"/>
</dbReference>
<feature type="compositionally biased region" description="Basic and acidic residues" evidence="4">
    <location>
        <begin position="119"/>
        <end position="132"/>
    </location>
</feature>
<dbReference type="InterPro" id="IPR016024">
    <property type="entry name" value="ARM-type_fold"/>
</dbReference>
<feature type="compositionally biased region" description="Acidic residues" evidence="4">
    <location>
        <begin position="49"/>
        <end position="93"/>
    </location>
</feature>
<dbReference type="InterPro" id="IPR011989">
    <property type="entry name" value="ARM-like"/>
</dbReference>
<name>A0ABR4N8Y8_9FUNG</name>
<proteinExistence type="predicted"/>
<dbReference type="Gene3D" id="1.25.10.10">
    <property type="entry name" value="Leucine-rich Repeat Variant"/>
    <property type="match status" value="2"/>
</dbReference>
<dbReference type="InterPro" id="IPR001313">
    <property type="entry name" value="Pumilio_RNA-bd_rpt"/>
</dbReference>
<dbReference type="PANTHER" id="PTHR13389">
    <property type="entry name" value="PUMILIO HOMOLOG 3"/>
    <property type="match status" value="1"/>
</dbReference>
<dbReference type="InterPro" id="IPR033133">
    <property type="entry name" value="PUM-HD"/>
</dbReference>
<evidence type="ECO:0000256" key="4">
    <source>
        <dbReference type="SAM" id="MobiDB-lite"/>
    </source>
</evidence>
<feature type="repeat" description="Pumilio" evidence="3">
    <location>
        <begin position="357"/>
        <end position="393"/>
    </location>
</feature>
<evidence type="ECO:0000256" key="1">
    <source>
        <dbReference type="ARBA" id="ARBA00022737"/>
    </source>
</evidence>
<feature type="compositionally biased region" description="Basic and acidic residues" evidence="4">
    <location>
        <begin position="788"/>
        <end position="805"/>
    </location>
</feature>
<reference evidence="6 7" key="1">
    <citation type="submission" date="2023-09" db="EMBL/GenBank/DDBJ databases">
        <title>Pangenome analysis of Batrachochytrium dendrobatidis and related Chytrids.</title>
        <authorList>
            <person name="Yacoub M.N."/>
            <person name="Stajich J.E."/>
            <person name="James T.Y."/>
        </authorList>
    </citation>
    <scope>NUCLEOTIDE SEQUENCE [LARGE SCALE GENOMIC DNA]</scope>
    <source>
        <strain evidence="6 7">JEL0888</strain>
    </source>
</reference>
<feature type="region of interest" description="Disordered" evidence="4">
    <location>
        <begin position="787"/>
        <end position="823"/>
    </location>
</feature>
<dbReference type="EMBL" id="JADGIZ020000019">
    <property type="protein sequence ID" value="KAL2915998.1"/>
    <property type="molecule type" value="Genomic_DNA"/>
</dbReference>
<gene>
    <name evidence="6" type="primary">puf6</name>
    <name evidence="6" type="ORF">HK105_204422</name>
</gene>
<dbReference type="PROSITE" id="PS50302">
    <property type="entry name" value="PUM"/>
    <property type="match status" value="2"/>
</dbReference>
<feature type="domain" description="PUM-HD" evidence="5">
    <location>
        <begin position="142"/>
        <end position="524"/>
    </location>
</feature>
<sequence>MVKKVAGGKTKDAVARKPPAAKKHGAAKPAAQPGKKARPAAATPRITPVEDEDDQDMPDAEADNDQTLEFGEDFGDADGWEDAGSDAGEEQDSGADGSEAGHAPKAPATEEQAQKKRQARAEQRAQTKERKMQRSHASIIADAKAIWEEMRVKRLTKHERRAHVDKMMALIGGKTKELIFKHDASRIVQCCLKYGTPKQRDQIAGELKGTFAQLSQSLYGRFIVSKILNYCSPEYRSAVISEFYGKVRKLIRHKDASLILDEAYSQFANAQQRAALMEEFYGPEFAVFKSLGDKRTLQSLLESQPEKKPSILRHLRQALDSVLQKGSFSLARTPILHRAIFEYLTYAEPKVSKDMIELLKDHLVHILHTRDGARVAQYCILHATPKDRKHIIKTFKGFVHGIAKEQYGHAVLLSCFECIDDTVLVAKSLITELLNPAVAAAGESGAGAAAAAAAAAGTQSVSELLRDRYGSRVVLFLLSGRNKRHQPMYIIQELQQTDETRAQTTKKDDAARREQLLEATAPMLSQAIVENLDELLRDRIGGVVITEVVQTAGIDGDAIRNAILALLPKSLDPSGIKTVGNKTTFSDAEDDDRGEVDDGEESGNKAKKSKSSESDGDDEDDDEEHEDTDEDEDDMDDEDKPEKPFNVVSKLKSERDAARQESQGLDMHSSLLVNRASTLTLKQLVGRAQPAAAAGKKDANSAADAETPAWKVSFATSVFELVEPVWPRWLMYCAEDPLKRTGTTLIFVAMLELENKALTDRIVKATKSSIDKAAQAALKSQIATAKQQAEKERAERDKELADAAKSKAAKNKRKRDAAHDAAPAQRTLAIEILAGHLKL</sequence>
<feature type="region of interest" description="Disordered" evidence="4">
    <location>
        <begin position="571"/>
        <end position="663"/>
    </location>
</feature>